<feature type="transmembrane region" description="Helical" evidence="1">
    <location>
        <begin position="76"/>
        <end position="94"/>
    </location>
</feature>
<feature type="transmembrane region" description="Helical" evidence="1">
    <location>
        <begin position="7"/>
        <end position="29"/>
    </location>
</feature>
<gene>
    <name evidence="2" type="ORF">NCTC13043_02443</name>
</gene>
<sequence>MINSHNAIFSVYIPLLMTVILSGMTYFHWQYKLKYLYLSGIFFLLVYAILSMILLSYTVDEKSFSAIVNNLSPMQFPVSILSITLFFVSVGFFVAQENSFSLFFKIVSSIGILLFMLFGFYSFFFIMAGLASLKSG</sequence>
<dbReference type="GeneID" id="78572042"/>
<feature type="transmembrane region" description="Helical" evidence="1">
    <location>
        <begin position="106"/>
        <end position="133"/>
    </location>
</feature>
<dbReference type="EMBL" id="UGTP01000005">
    <property type="protein sequence ID" value="SUC37944.1"/>
    <property type="molecule type" value="Genomic_DNA"/>
</dbReference>
<keyword evidence="1" id="KW-0812">Transmembrane</keyword>
<evidence type="ECO:0000313" key="3">
    <source>
        <dbReference type="Proteomes" id="UP000254235"/>
    </source>
</evidence>
<proteinExistence type="predicted"/>
<feature type="transmembrane region" description="Helical" evidence="1">
    <location>
        <begin position="35"/>
        <end position="55"/>
    </location>
</feature>
<keyword evidence="1" id="KW-0472">Membrane</keyword>
<organism evidence="2 3">
    <name type="scientific">Prevotella pallens</name>
    <dbReference type="NCBI Taxonomy" id="60133"/>
    <lineage>
        <taxon>Bacteria</taxon>
        <taxon>Pseudomonadati</taxon>
        <taxon>Bacteroidota</taxon>
        <taxon>Bacteroidia</taxon>
        <taxon>Bacteroidales</taxon>
        <taxon>Prevotellaceae</taxon>
        <taxon>Prevotella</taxon>
    </lineage>
</organism>
<dbReference type="Proteomes" id="UP000254235">
    <property type="component" value="Unassembled WGS sequence"/>
</dbReference>
<accession>A0A379GA78</accession>
<evidence type="ECO:0000256" key="1">
    <source>
        <dbReference type="SAM" id="Phobius"/>
    </source>
</evidence>
<dbReference type="AlphaFoldDB" id="A0A379GA78"/>
<reference evidence="2 3" key="1">
    <citation type="submission" date="2018-06" db="EMBL/GenBank/DDBJ databases">
        <authorList>
            <consortium name="Pathogen Informatics"/>
            <person name="Doyle S."/>
        </authorList>
    </citation>
    <scope>NUCLEOTIDE SEQUENCE [LARGE SCALE GENOMIC DNA]</scope>
    <source>
        <strain evidence="2 3">NCTC13043</strain>
    </source>
</reference>
<protein>
    <submittedName>
        <fullName evidence="2">Uncharacterized protein</fullName>
    </submittedName>
</protein>
<evidence type="ECO:0000313" key="2">
    <source>
        <dbReference type="EMBL" id="SUC37944.1"/>
    </source>
</evidence>
<name>A0A379GA78_9BACT</name>
<dbReference type="OrthoDB" id="9993700at2"/>
<dbReference type="RefSeq" id="WP_115084268.1">
    <property type="nucleotide sequence ID" value="NZ_UGTP01000005.1"/>
</dbReference>
<keyword evidence="1" id="KW-1133">Transmembrane helix</keyword>